<dbReference type="PROSITE" id="PS50890">
    <property type="entry name" value="PUA"/>
    <property type="match status" value="1"/>
</dbReference>
<feature type="domain" description="Dyskerin-like" evidence="5">
    <location>
        <begin position="20"/>
        <end position="78"/>
    </location>
</feature>
<dbReference type="OrthoDB" id="10250002at2759"/>
<dbReference type="SUPFAM" id="SSF55120">
    <property type="entry name" value="Pseudouridine synthase"/>
    <property type="match status" value="1"/>
</dbReference>
<dbReference type="SUPFAM" id="SSF88697">
    <property type="entry name" value="PUA domain-like"/>
    <property type="match status" value="1"/>
</dbReference>
<dbReference type="Gene3D" id="3.30.2350.10">
    <property type="entry name" value="Pseudouridine synthase"/>
    <property type="match status" value="1"/>
</dbReference>
<dbReference type="EMBL" id="BDIP01004753">
    <property type="protein sequence ID" value="GIQ89164.1"/>
    <property type="molecule type" value="Genomic_DNA"/>
</dbReference>
<reference evidence="6 7" key="1">
    <citation type="journal article" date="2018" name="PLoS ONE">
        <title>The draft genome of Kipferlia bialata reveals reductive genome evolution in fornicate parasites.</title>
        <authorList>
            <person name="Tanifuji G."/>
            <person name="Takabayashi S."/>
            <person name="Kume K."/>
            <person name="Takagi M."/>
            <person name="Nakayama T."/>
            <person name="Kamikawa R."/>
            <person name="Inagaki Y."/>
            <person name="Hashimoto T."/>
        </authorList>
    </citation>
    <scope>NUCLEOTIDE SEQUENCE [LARGE SCALE GENOMIC DNA]</scope>
    <source>
        <strain evidence="6">NY0173</strain>
    </source>
</reference>
<dbReference type="PANTHER" id="PTHR23127:SF0">
    <property type="entry name" value="H_ACA RIBONUCLEOPROTEIN COMPLEX SUBUNIT DKC1"/>
    <property type="match status" value="1"/>
</dbReference>
<dbReference type="NCBIfam" id="NF003280">
    <property type="entry name" value="PRK04270.1"/>
    <property type="match status" value="1"/>
</dbReference>
<dbReference type="PANTHER" id="PTHR23127">
    <property type="entry name" value="CENTROMERE/MICROTUBULE BINDING PROTEIN CBF5"/>
    <property type="match status" value="1"/>
</dbReference>
<dbReference type="SMART" id="SM01136">
    <property type="entry name" value="DKCLD"/>
    <property type="match status" value="1"/>
</dbReference>
<accession>A0A9K3D870</accession>
<dbReference type="CDD" id="cd21148">
    <property type="entry name" value="PUA_Cbf5"/>
    <property type="match status" value="1"/>
</dbReference>
<dbReference type="GO" id="GO:0003723">
    <property type="term" value="F:RNA binding"/>
    <property type="evidence" value="ECO:0007669"/>
    <property type="project" value="InterPro"/>
</dbReference>
<gene>
    <name evidence="6" type="ORF">KIPB_011570</name>
</gene>
<dbReference type="InterPro" id="IPR002501">
    <property type="entry name" value="PsdUridine_synth_N"/>
</dbReference>
<protein>
    <submittedName>
        <fullName evidence="6">tRNA pseudouridine synthase B family protein</fullName>
    </submittedName>
</protein>
<comment type="similarity">
    <text evidence="1">Belongs to the pseudouridine synthase TruB family.</text>
</comment>
<proteinExistence type="inferred from homology"/>
<dbReference type="GO" id="GO:0009982">
    <property type="term" value="F:pseudouridine synthase activity"/>
    <property type="evidence" value="ECO:0007669"/>
    <property type="project" value="InterPro"/>
</dbReference>
<dbReference type="InterPro" id="IPR032819">
    <property type="entry name" value="TruB_C"/>
</dbReference>
<dbReference type="Proteomes" id="UP000265618">
    <property type="component" value="Unassembled WGS sequence"/>
</dbReference>
<organism evidence="6 7">
    <name type="scientific">Kipferlia bialata</name>
    <dbReference type="NCBI Taxonomy" id="797122"/>
    <lineage>
        <taxon>Eukaryota</taxon>
        <taxon>Metamonada</taxon>
        <taxon>Carpediemonas-like organisms</taxon>
        <taxon>Kipferlia</taxon>
    </lineage>
</organism>
<dbReference type="InterPro" id="IPR002478">
    <property type="entry name" value="PUA"/>
</dbReference>
<dbReference type="NCBIfam" id="TIGR00425">
    <property type="entry name" value="CBF5"/>
    <property type="match status" value="1"/>
</dbReference>
<dbReference type="InterPro" id="IPR012960">
    <property type="entry name" value="Dyskerin-like"/>
</dbReference>
<dbReference type="SMART" id="SM00359">
    <property type="entry name" value="PUA"/>
    <property type="match status" value="1"/>
</dbReference>
<dbReference type="Pfam" id="PF01509">
    <property type="entry name" value="TruB_N"/>
    <property type="match status" value="1"/>
</dbReference>
<sequence length="480" mass="53237">MHWSAVEPSIPVGDKVVNLPTDEWPLLLKNYDKMLIRTSHYTPLPNGHSPLSRPIRDHLRYGVINLDKPANPSSHEVVAWVKRILGVEKTGHSGTLDPQVTGCLVVCLDRATRLSKAQQSAGKEYHCVLKLHKELEDPTRLAARLQELTCAQFQRPPEKSAVKRVLRVRSVYKSDLLEFDNENGLAVFKVNCQAGTYMRTLCVHLGLLTGAGGHMAELRRTRSGSMHEGSGFVTLHNVLDAKWLFDNTGDETYLRRVVQPVETLLVGYKRLVVKDSCVNALCFGSPLHVQGLLRFEQGINVGDEVVVMTTKGEAVAMGIATMCTTDMASCDHGVIAKLKRVIMDRDTYPRRWGMGPVAVERKKLMEAGQLDKYGKPNDTTPESWNQRYDSQPIPGVYRGGPSKPSGDVPMGDAPVSTGPDVSTPAVEAEPEAEVKKDKKEKKSKKDKKDKGEKKDKKKKKKRDREADPEAPSGPKAKKSH</sequence>
<dbReference type="FunFam" id="3.30.2350.10:FF:000001">
    <property type="entry name" value="H/ACA ribonucleoprotein complex subunit CBF5"/>
    <property type="match status" value="1"/>
</dbReference>
<dbReference type="GO" id="GO:0000495">
    <property type="term" value="P:box H/ACA sno(s)RNA 3'-end processing"/>
    <property type="evidence" value="ECO:0007669"/>
    <property type="project" value="TreeGrafter"/>
</dbReference>
<dbReference type="Pfam" id="PF08068">
    <property type="entry name" value="DKCLD"/>
    <property type="match status" value="1"/>
</dbReference>
<evidence type="ECO:0000259" key="5">
    <source>
        <dbReference type="SMART" id="SM01136"/>
    </source>
</evidence>
<comment type="caution">
    <text evidence="6">The sequence shown here is derived from an EMBL/GenBank/DDBJ whole genome shotgun (WGS) entry which is preliminary data.</text>
</comment>
<dbReference type="Gene3D" id="2.30.130.10">
    <property type="entry name" value="PUA domain"/>
    <property type="match status" value="1"/>
</dbReference>
<evidence type="ECO:0000256" key="2">
    <source>
        <dbReference type="ARBA" id="ARBA00023235"/>
    </source>
</evidence>
<feature type="region of interest" description="Disordered" evidence="3">
    <location>
        <begin position="368"/>
        <end position="480"/>
    </location>
</feature>
<feature type="compositionally biased region" description="Polar residues" evidence="3">
    <location>
        <begin position="377"/>
        <end position="389"/>
    </location>
</feature>
<name>A0A9K3D870_9EUKA</name>
<dbReference type="AlphaFoldDB" id="A0A9K3D870"/>
<evidence type="ECO:0000256" key="3">
    <source>
        <dbReference type="SAM" id="MobiDB-lite"/>
    </source>
</evidence>
<evidence type="ECO:0000313" key="6">
    <source>
        <dbReference type="EMBL" id="GIQ89164.1"/>
    </source>
</evidence>
<dbReference type="InterPro" id="IPR004802">
    <property type="entry name" value="tRNA_PsdUridine_synth_B_fam"/>
</dbReference>
<dbReference type="Pfam" id="PF01472">
    <property type="entry name" value="PUA"/>
    <property type="match status" value="1"/>
</dbReference>
<feature type="domain" description="PUA" evidence="4">
    <location>
        <begin position="269"/>
        <end position="343"/>
    </location>
</feature>
<dbReference type="GO" id="GO:0031118">
    <property type="term" value="P:rRNA pseudouridine synthesis"/>
    <property type="evidence" value="ECO:0007669"/>
    <property type="project" value="TreeGrafter"/>
</dbReference>
<dbReference type="GO" id="GO:0031120">
    <property type="term" value="P:snRNA pseudouridine synthesis"/>
    <property type="evidence" value="ECO:0007669"/>
    <property type="project" value="TreeGrafter"/>
</dbReference>
<dbReference type="InterPro" id="IPR015947">
    <property type="entry name" value="PUA-like_sf"/>
</dbReference>
<dbReference type="GO" id="GO:1990481">
    <property type="term" value="P:mRNA pseudouridine synthesis"/>
    <property type="evidence" value="ECO:0007669"/>
    <property type="project" value="TreeGrafter"/>
</dbReference>
<evidence type="ECO:0000256" key="1">
    <source>
        <dbReference type="ARBA" id="ARBA00008999"/>
    </source>
</evidence>
<dbReference type="InterPro" id="IPR036974">
    <property type="entry name" value="PUA_sf"/>
</dbReference>
<dbReference type="CDD" id="cd02572">
    <property type="entry name" value="PseudoU_synth_hDyskerin"/>
    <property type="match status" value="1"/>
</dbReference>
<dbReference type="GO" id="GO:0031429">
    <property type="term" value="C:box H/ACA snoRNP complex"/>
    <property type="evidence" value="ECO:0007669"/>
    <property type="project" value="TreeGrafter"/>
</dbReference>
<dbReference type="InterPro" id="IPR020103">
    <property type="entry name" value="PsdUridine_synth_cat_dom_sf"/>
</dbReference>
<keyword evidence="7" id="KW-1185">Reference proteome</keyword>
<keyword evidence="2" id="KW-0413">Isomerase</keyword>
<evidence type="ECO:0000313" key="7">
    <source>
        <dbReference type="Proteomes" id="UP000265618"/>
    </source>
</evidence>
<evidence type="ECO:0000259" key="4">
    <source>
        <dbReference type="SMART" id="SM00359"/>
    </source>
</evidence>
<dbReference type="Pfam" id="PF16198">
    <property type="entry name" value="TruB_C_2"/>
    <property type="match status" value="1"/>
</dbReference>